<dbReference type="PANTHER" id="PTHR42837:SF2">
    <property type="entry name" value="MEMBRANE METALLOPROTEASE ARASP2, CHLOROPLASTIC-RELATED"/>
    <property type="match status" value="1"/>
</dbReference>
<dbReference type="CDD" id="cd06163">
    <property type="entry name" value="S2P-M50_PDZ_RseP-like"/>
    <property type="match status" value="1"/>
</dbReference>
<organism evidence="13 14">
    <name type="scientific">Sphingomonas sabuli</name>
    <dbReference type="NCBI Taxonomy" id="2764186"/>
    <lineage>
        <taxon>Bacteria</taxon>
        <taxon>Pseudomonadati</taxon>
        <taxon>Pseudomonadota</taxon>
        <taxon>Alphaproteobacteria</taxon>
        <taxon>Sphingomonadales</taxon>
        <taxon>Sphingomonadaceae</taxon>
        <taxon>Sphingomonas</taxon>
    </lineage>
</organism>
<dbReference type="GO" id="GO:0046872">
    <property type="term" value="F:metal ion binding"/>
    <property type="evidence" value="ECO:0007669"/>
    <property type="project" value="UniProtKB-KW"/>
</dbReference>
<feature type="transmembrane region" description="Helical" evidence="11">
    <location>
        <begin position="105"/>
        <end position="130"/>
    </location>
</feature>
<dbReference type="InterPro" id="IPR004387">
    <property type="entry name" value="Pept_M50_Zn"/>
</dbReference>
<keyword evidence="6 11" id="KW-0378">Hydrolase</keyword>
<evidence type="ECO:0000256" key="4">
    <source>
        <dbReference type="ARBA" id="ARBA00022670"/>
    </source>
</evidence>
<evidence type="ECO:0000313" key="14">
    <source>
        <dbReference type="Proteomes" id="UP000515861"/>
    </source>
</evidence>
<evidence type="ECO:0000256" key="3">
    <source>
        <dbReference type="ARBA" id="ARBA00007931"/>
    </source>
</evidence>
<protein>
    <recommendedName>
        <fullName evidence="11">Zinc metalloprotease</fullName>
        <ecNumber evidence="11">3.4.24.-</ecNumber>
    </recommendedName>
</protein>
<evidence type="ECO:0000256" key="7">
    <source>
        <dbReference type="ARBA" id="ARBA00022833"/>
    </source>
</evidence>
<feature type="transmembrane region" description="Helical" evidence="11">
    <location>
        <begin position="6"/>
        <end position="24"/>
    </location>
</feature>
<dbReference type="SUPFAM" id="SSF50156">
    <property type="entry name" value="PDZ domain-like"/>
    <property type="match status" value="1"/>
</dbReference>
<keyword evidence="9 11" id="KW-0482">Metalloprotease</keyword>
<dbReference type="NCBIfam" id="TIGR00054">
    <property type="entry name" value="RIP metalloprotease RseP"/>
    <property type="match status" value="1"/>
</dbReference>
<comment type="subcellular location">
    <subcellularLocation>
        <location evidence="2">Membrane</location>
        <topology evidence="2">Multi-pass membrane protein</topology>
    </subcellularLocation>
</comment>
<evidence type="ECO:0000259" key="12">
    <source>
        <dbReference type="SMART" id="SM00228"/>
    </source>
</evidence>
<dbReference type="Pfam" id="PF02163">
    <property type="entry name" value="Peptidase_M50"/>
    <property type="match status" value="1"/>
</dbReference>
<comment type="cofactor">
    <cofactor evidence="1 11">
        <name>Zn(2+)</name>
        <dbReference type="ChEBI" id="CHEBI:29105"/>
    </cofactor>
</comment>
<evidence type="ECO:0000256" key="8">
    <source>
        <dbReference type="ARBA" id="ARBA00022989"/>
    </source>
</evidence>
<evidence type="ECO:0000256" key="5">
    <source>
        <dbReference type="ARBA" id="ARBA00022692"/>
    </source>
</evidence>
<evidence type="ECO:0000256" key="10">
    <source>
        <dbReference type="ARBA" id="ARBA00023136"/>
    </source>
</evidence>
<dbReference type="SMART" id="SM00228">
    <property type="entry name" value="PDZ"/>
    <property type="match status" value="1"/>
</dbReference>
<keyword evidence="4 13" id="KW-0645">Protease</keyword>
<dbReference type="CDD" id="cd23081">
    <property type="entry name" value="cpPDZ_EcRseP-like"/>
    <property type="match status" value="1"/>
</dbReference>
<dbReference type="RefSeq" id="WP_187480171.1">
    <property type="nucleotide sequence ID" value="NZ_CP060697.1"/>
</dbReference>
<keyword evidence="8 11" id="KW-1133">Transmembrane helix</keyword>
<name>A0A7G9L3L7_9SPHN</name>
<keyword evidence="11" id="KW-0479">Metal-binding</keyword>
<dbReference type="KEGG" id="ssau:H8M03_02365"/>
<dbReference type="InterPro" id="IPR008915">
    <property type="entry name" value="Peptidase_M50"/>
</dbReference>
<evidence type="ECO:0000256" key="6">
    <source>
        <dbReference type="ARBA" id="ARBA00022801"/>
    </source>
</evidence>
<evidence type="ECO:0000313" key="13">
    <source>
        <dbReference type="EMBL" id="QNM83216.1"/>
    </source>
</evidence>
<dbReference type="GO" id="GO:0016020">
    <property type="term" value="C:membrane"/>
    <property type="evidence" value="ECO:0007669"/>
    <property type="project" value="UniProtKB-SubCell"/>
</dbReference>
<dbReference type="EMBL" id="CP060697">
    <property type="protein sequence ID" value="QNM83216.1"/>
    <property type="molecule type" value="Genomic_DNA"/>
</dbReference>
<dbReference type="InterPro" id="IPR001478">
    <property type="entry name" value="PDZ"/>
</dbReference>
<keyword evidence="14" id="KW-1185">Reference proteome</keyword>
<feature type="transmembrane region" description="Helical" evidence="11">
    <location>
        <begin position="337"/>
        <end position="355"/>
    </location>
</feature>
<accession>A0A7G9L3L7</accession>
<comment type="similarity">
    <text evidence="3 11">Belongs to the peptidase M50B family.</text>
</comment>
<evidence type="ECO:0000256" key="1">
    <source>
        <dbReference type="ARBA" id="ARBA00001947"/>
    </source>
</evidence>
<keyword evidence="10 11" id="KW-0472">Membrane</keyword>
<reference evidence="13 14" key="1">
    <citation type="submission" date="2020-08" db="EMBL/GenBank/DDBJ databases">
        <title>Sphingomonas sp. sand1-3 16S ribosomal RNA gene Genome sequencing and assembly.</title>
        <authorList>
            <person name="Kang M."/>
        </authorList>
    </citation>
    <scope>NUCLEOTIDE SEQUENCE [LARGE SCALE GENOMIC DNA]</scope>
    <source>
        <strain evidence="14">sand1-3</strain>
    </source>
</reference>
<dbReference type="Gene3D" id="2.30.42.10">
    <property type="match status" value="1"/>
</dbReference>
<dbReference type="EC" id="3.4.24.-" evidence="11"/>
<sequence length="372" mass="40568">MLEQPPIWLIVVAFVCAIGPLVFFHELGHYLVGRLFGVGAETFSIGFGREVAGWTDRQGTRWKVGWLPLGGYVRFVGDASAASEPAAEMPTDPRSFAGKPVWQRFLVVLAGPMANFLLAIVIFVFFFAAFGVPRTPNVVRAVVSQSAAASIGIQPGDRIEAIAGQATGTFEDIQRIVALRPGEVVTVRFTRDGQEREASTKLGVYEEVDRFGQKYRMGQLGFYATQRGLVTLPPAQLLPEAVNTTWNLTRVTVEGLWQILTGRRSVKELGGPLKMAQVAGQQASLGLFQFVSLLALFSINLGFINLLPVPMLDGGHLLFYSIEAVRRRPVSAQAQEWAFRGGLALLLALMLFTTVNDLGSFGLWEGLGRLIG</sequence>
<dbReference type="PANTHER" id="PTHR42837">
    <property type="entry name" value="REGULATOR OF SIGMA-E PROTEASE RSEP"/>
    <property type="match status" value="1"/>
</dbReference>
<proteinExistence type="inferred from homology"/>
<feature type="transmembrane region" description="Helical" evidence="11">
    <location>
        <begin position="287"/>
        <end position="307"/>
    </location>
</feature>
<keyword evidence="7 11" id="KW-0862">Zinc</keyword>
<dbReference type="AlphaFoldDB" id="A0A7G9L3L7"/>
<feature type="domain" description="PDZ" evidence="12">
    <location>
        <begin position="114"/>
        <end position="193"/>
    </location>
</feature>
<dbReference type="GO" id="GO:0004222">
    <property type="term" value="F:metalloendopeptidase activity"/>
    <property type="evidence" value="ECO:0007669"/>
    <property type="project" value="InterPro"/>
</dbReference>
<evidence type="ECO:0000256" key="2">
    <source>
        <dbReference type="ARBA" id="ARBA00004141"/>
    </source>
</evidence>
<evidence type="ECO:0000256" key="11">
    <source>
        <dbReference type="RuleBase" id="RU362031"/>
    </source>
</evidence>
<keyword evidence="5 11" id="KW-0812">Transmembrane</keyword>
<dbReference type="InterPro" id="IPR036034">
    <property type="entry name" value="PDZ_sf"/>
</dbReference>
<gene>
    <name evidence="13" type="primary">rseP</name>
    <name evidence="13" type="ORF">H8M03_02365</name>
</gene>
<dbReference type="Pfam" id="PF17820">
    <property type="entry name" value="PDZ_6"/>
    <property type="match status" value="1"/>
</dbReference>
<evidence type="ECO:0000256" key="9">
    <source>
        <dbReference type="ARBA" id="ARBA00023049"/>
    </source>
</evidence>
<dbReference type="GO" id="GO:0006508">
    <property type="term" value="P:proteolysis"/>
    <property type="evidence" value="ECO:0007669"/>
    <property type="project" value="UniProtKB-KW"/>
</dbReference>
<dbReference type="Proteomes" id="UP000515861">
    <property type="component" value="Chromosome"/>
</dbReference>
<dbReference type="InterPro" id="IPR041489">
    <property type="entry name" value="PDZ_6"/>
</dbReference>